<dbReference type="SUPFAM" id="SSF55874">
    <property type="entry name" value="ATPase domain of HSP90 chaperone/DNA topoisomerase II/histidine kinase"/>
    <property type="match status" value="1"/>
</dbReference>
<dbReference type="InterPro" id="IPR046848">
    <property type="entry name" value="E_motif"/>
</dbReference>
<reference evidence="15 16" key="1">
    <citation type="submission" date="2015-01" db="EMBL/GenBank/DDBJ databases">
        <title>Genome of allotetraploid Gossypium barbadense reveals genomic plasticity and fiber elongation in cotton evolution.</title>
        <authorList>
            <person name="Chen X."/>
            <person name="Liu X."/>
            <person name="Zhao B."/>
            <person name="Zheng H."/>
            <person name="Hu Y."/>
            <person name="Lu G."/>
            <person name="Yang C."/>
            <person name="Chen J."/>
            <person name="Shan C."/>
            <person name="Zhang L."/>
            <person name="Zhou Y."/>
            <person name="Wang L."/>
            <person name="Guo W."/>
            <person name="Bai Y."/>
            <person name="Ruan J."/>
            <person name="Shangguan X."/>
            <person name="Mao Y."/>
            <person name="Jiang J."/>
            <person name="Zhu Y."/>
            <person name="Lei J."/>
            <person name="Kang H."/>
            <person name="Chen S."/>
            <person name="He X."/>
            <person name="Wang R."/>
            <person name="Wang Y."/>
            <person name="Chen J."/>
            <person name="Wang L."/>
            <person name="Yu S."/>
            <person name="Wang B."/>
            <person name="Wei J."/>
            <person name="Song S."/>
            <person name="Lu X."/>
            <person name="Gao Z."/>
            <person name="Gu W."/>
            <person name="Deng X."/>
            <person name="Ma D."/>
            <person name="Wang S."/>
            <person name="Liang W."/>
            <person name="Fang L."/>
            <person name="Cai C."/>
            <person name="Zhu X."/>
            <person name="Zhou B."/>
            <person name="Zhang Y."/>
            <person name="Chen Z."/>
            <person name="Xu S."/>
            <person name="Zhu R."/>
            <person name="Wang S."/>
            <person name="Zhang T."/>
            <person name="Zhao G."/>
        </authorList>
    </citation>
    <scope>NUCLEOTIDE SEQUENCE [LARGE SCALE GENOMIC DNA]</scope>
    <source>
        <strain evidence="16">cv. Xinhai21</strain>
        <tissue evidence="15">Leaf</tissue>
    </source>
</reference>
<dbReference type="InterPro" id="IPR013516">
    <property type="entry name" value="Phyto_chromo_BS"/>
</dbReference>
<dbReference type="Gene3D" id="1.25.40.10">
    <property type="entry name" value="Tetratricopeptide repeat domain"/>
    <property type="match status" value="7"/>
</dbReference>
<feature type="domain" description="PAS" evidence="14">
    <location>
        <begin position="691"/>
        <end position="734"/>
    </location>
</feature>
<organism evidence="15 16">
    <name type="scientific">Gossypium barbadense</name>
    <name type="common">Sea Island cotton</name>
    <name type="synonym">Hibiscus barbadensis</name>
    <dbReference type="NCBI Taxonomy" id="3634"/>
    <lineage>
        <taxon>Eukaryota</taxon>
        <taxon>Viridiplantae</taxon>
        <taxon>Streptophyta</taxon>
        <taxon>Embryophyta</taxon>
        <taxon>Tracheophyta</taxon>
        <taxon>Spermatophyta</taxon>
        <taxon>Magnoliopsida</taxon>
        <taxon>eudicotyledons</taxon>
        <taxon>Gunneridae</taxon>
        <taxon>Pentapetalae</taxon>
        <taxon>rosids</taxon>
        <taxon>malvids</taxon>
        <taxon>Malvales</taxon>
        <taxon>Malvaceae</taxon>
        <taxon>Malvoideae</taxon>
        <taxon>Gossypium</taxon>
    </lineage>
</organism>
<dbReference type="SUPFAM" id="SSF55785">
    <property type="entry name" value="PYP-like sensor domain (PAS domain)"/>
    <property type="match status" value="3"/>
</dbReference>
<dbReference type="PRINTS" id="PR01033">
    <property type="entry name" value="PHYTOCHROME"/>
</dbReference>
<evidence type="ECO:0000256" key="10">
    <source>
        <dbReference type="PROSITE-ProRule" id="PRU00708"/>
    </source>
</evidence>
<dbReference type="PROSITE" id="PS50112">
    <property type="entry name" value="PAS"/>
    <property type="match status" value="2"/>
</dbReference>
<dbReference type="InterPro" id="IPR032867">
    <property type="entry name" value="DYW_dom"/>
</dbReference>
<dbReference type="NCBIfam" id="TIGR00229">
    <property type="entry name" value="sensory_box"/>
    <property type="match status" value="1"/>
</dbReference>
<evidence type="ECO:0000256" key="8">
    <source>
        <dbReference type="ARBA" id="ARBA00023163"/>
    </source>
</evidence>
<dbReference type="FunFam" id="1.25.40.10:FF:000425">
    <property type="entry name" value="Pentatricopeptide repeat-containing protein At3g26540"/>
    <property type="match status" value="1"/>
</dbReference>
<dbReference type="Pfam" id="PF00512">
    <property type="entry name" value="HisKA"/>
    <property type="match status" value="1"/>
</dbReference>
<dbReference type="GO" id="GO:0042802">
    <property type="term" value="F:identical protein binding"/>
    <property type="evidence" value="ECO:0007669"/>
    <property type="project" value="UniProtKB-ARBA"/>
</dbReference>
<comment type="similarity">
    <text evidence="1">Belongs to the PPR family. PCMP-H subfamily.</text>
</comment>
<feature type="repeat" description="PPR" evidence="10">
    <location>
        <begin position="1389"/>
        <end position="1423"/>
    </location>
</feature>
<dbReference type="Pfam" id="PF00360">
    <property type="entry name" value="PHY"/>
    <property type="match status" value="1"/>
</dbReference>
<dbReference type="Pfam" id="PF08446">
    <property type="entry name" value="PAS_2"/>
    <property type="match status" value="2"/>
</dbReference>
<dbReference type="FunFam" id="1.25.40.10:FF:000366">
    <property type="entry name" value="Pentatricopeptide (PPR) repeat-containing protein"/>
    <property type="match status" value="1"/>
</dbReference>
<feature type="repeat" description="PPR" evidence="10">
    <location>
        <begin position="1773"/>
        <end position="1803"/>
    </location>
</feature>
<dbReference type="InterPro" id="IPR013767">
    <property type="entry name" value="PAS_fold"/>
</dbReference>
<dbReference type="PROSITE" id="PS51375">
    <property type="entry name" value="PPR"/>
    <property type="match status" value="8"/>
</dbReference>
<evidence type="ECO:0000256" key="1">
    <source>
        <dbReference type="ARBA" id="ARBA00006643"/>
    </source>
</evidence>
<dbReference type="InterPro" id="IPR011990">
    <property type="entry name" value="TPR-like_helical_dom_sf"/>
</dbReference>
<dbReference type="Gene3D" id="3.30.450.40">
    <property type="match status" value="1"/>
</dbReference>
<dbReference type="NCBIfam" id="TIGR00756">
    <property type="entry name" value="PPR"/>
    <property type="match status" value="6"/>
</dbReference>
<feature type="domain" description="Phytochrome chromophore attachment site" evidence="12">
    <location>
        <begin position="190"/>
        <end position="325"/>
    </location>
</feature>
<dbReference type="FunFam" id="1.25.40.10:FF:000073">
    <property type="entry name" value="Pentatricopeptide repeat-containing protein chloroplastic"/>
    <property type="match status" value="1"/>
</dbReference>
<evidence type="ECO:0000256" key="6">
    <source>
        <dbReference type="ARBA" id="ARBA00022991"/>
    </source>
</evidence>
<dbReference type="Gene3D" id="3.30.565.10">
    <property type="entry name" value="Histidine kinase-like ATPase, C-terminal domain"/>
    <property type="match status" value="1"/>
</dbReference>
<dbReference type="Pfam" id="PF00989">
    <property type="entry name" value="PAS"/>
    <property type="match status" value="2"/>
</dbReference>
<dbReference type="SMART" id="SM00387">
    <property type="entry name" value="HATPase_c"/>
    <property type="match status" value="1"/>
</dbReference>
<evidence type="ECO:0000259" key="14">
    <source>
        <dbReference type="PROSITE" id="PS50112"/>
    </source>
</evidence>
<dbReference type="GO" id="GO:0000155">
    <property type="term" value="F:phosphorelay sensor kinase activity"/>
    <property type="evidence" value="ECO:0007669"/>
    <property type="project" value="InterPro"/>
</dbReference>
<sequence length="2214" mass="247361">MSSRSTNKSNCSRSSSARSKQNARVIAQTTIDAKLHVDFEESKRLFDYSTSIDFNISNSTSNVPSSTVSAYLQKMQRGSLIQPFGCLIAVDEQNFTVLAYSENAPELLDLAPHAKAANFGEVNLLNPILVHCKTSGKPFYAILHRIEAALVIDLEPVNPAEVPVTAAGALKSYKLAAKAISRLQSLPSGNISLLCDVLVKEVSDLTGYDRVMVYKFHEDEHGEVIAESRRPDLEPYLGLHYPATDIPQASRFLFMKNKVRMICDCSAQPVKVIQDKGLAQPLSLCGSTLRSPHGCHAQYMAMVCHHTSPRFVPFPLRYACEFLIQVFGVQINKEVELAAQMREKHILQTQTVLCDMLLRDSPVGIVTKSPNVMDLVKCDGAALYYRQKFWLLGVTPTKAQIRDIAEWLLEYHSSSTGLSTDSLMEAGYPGASVLGEAVCGIAAVKITSKDFLFWFRSHTAKEIKWGGAKHDPGGKDDGRKMHPRSSFKGFLEVVKWRSLPWEDIEMDAIHSLQLILKGSLQDEVADDSKMIVNVPSIDDRIQRVDELRIVTNEMVRLIETAAVPIFAVDSSGNINGWNSKAAELTGLTIEQAIGMPLFDLVEDDSVDVVKNMLSLALEIEERSIEIKLRTFGCQENNGPIILVVNACCSRDLKENVVGICFVGQDLTSQKMVMNKYTRVQGDYVGIMRNPSALIPPIFMIDEVGRCLEWNDAMQKLTGMKREEAIDRMLLGEVFTVDKFGCRVKDLDTFTKLRILFNGITAGEDADKLLFGFFDQEGKFVEVLLSANRRTDANGRITGILCFLHVASPELQYALQVQKISEQAAASSLNKLAYIRQELRKPLKGIVLMQGLMGATDLSSDQRQLLRTSVMCQEQMAKIVDDTDIESIEECYMEMDSGEFNLGEALEAVLKQVMLMSQERQVQVIQDLPPEVSSMYLYGDNLRLQQVLSDFLTNALLFTPVFEESSVSFRVIPRKERIGTKIHIVYLEFRITHPAPGIPEDLIREMFHYRQGVSREGLGLYISQKLVKIMNAWPPLKTHSQVKLISIETRLLQLPYEPLLKSIVHYKYVKQAKSLMQSRGFEELAEFSNNCRNLLQAIGTADSSIVFSRPKLQFQNTRTTQRRAKKHEPERSTFNVVMLRFLFPSTQIPMRVTCNSTLAFTSFAPSLFTRSATNQHLCRPQVLHSLINPSLPSPIPLEKFLSHYKSSQSQLSSPPFSASSFELRESLVTRYRDSRSLTDAKEFHLQVLKHGFNEDLYLSNSVINVYVRAGDLISARKVFDEMHERNPVTWACLISGYNQNGMPNEACEVFKEMISLGVWPSHYAFGSVLRACQELGPCGLQFGLQIHGMISKSKYSFDVVVCNVMISMYGSCLGSVANARRIFDDIQVKNSISWNSVISVYSQTGDPVSAFKLFTRMQTECIGSSFKPDEYTFGSLITAACSSINFGLCLLEQLLSTITKSGFLSDLYVGSALVNGFASFGLTNNATKIFGQMSSRNVVSMNGLMVGLVRQKCGEEAAKVFMEMMNLVDVNFDSYSILLSSFSEFSELEHGRRKGREVHSYLIRRGLDDTVVPLGNGLIKMYARCGDITAATSVFRLMVNKDLVSWNTMISGLDQNQCFEDAVSTFYAMRRTGLMPSNYTVISALSSCASLGWRINGQQIHGEALKLGLDVDVSVSNALLALYATIGGPPECKNIFSLMLDHDLVSWNSVIGALADSESSVPEAVKCFLDMMYYGWVPNKITFINVLVAASSLSLSKLNHQIHALVIKHFLANDRSIENALLACYGKCGEMDECEKIFSRMSERRDEASWNSMISGFIHNELLDKAVHLAWFMMQKGQKLDGFTFATVLSACASVATLERGMEVHACSVRACLESDVVVGSAIIDMYSKCGRIDYASRFFNMMPVRNVYSWNSMISGCARHGHGDKALELFMRMKLDGQLPDHVTFVGVLSACSHVGLVDEGFSHFSSMKEVYGLAPKMEHFSCMVDLLGRAGELDKIEDFINTMPMKPNVLIWRTVLGACCRTNGQKTELGRKAAEMLFELEPQNAANYVLLANMYASGGNWDGVAEARVAMKKAAAKKEAGCSWVKMKDGVHVFVAGDKSHPDNDMIYAKLKELNRKMRDAGYVPETRFALYDLEVESKEEILSYHSEKLAVAFVLTRDSRLPIRIMKNLRVCGDCHMAFKYISKIVGRVIILRDSNRFHHFDEGKCSCGDYW</sequence>
<dbReference type="SUPFAM" id="SSF55781">
    <property type="entry name" value="GAF domain-like"/>
    <property type="match status" value="2"/>
</dbReference>
<keyword evidence="7" id="KW-0805">Transcription regulation</keyword>
<dbReference type="Pfam" id="PF20430">
    <property type="entry name" value="Eplus_motif"/>
    <property type="match status" value="1"/>
</dbReference>
<feature type="repeat" description="PPR" evidence="10">
    <location>
        <begin position="1702"/>
        <end position="1737"/>
    </location>
</feature>
<evidence type="ECO:0000256" key="2">
    <source>
        <dbReference type="ARBA" id="ARBA00008235"/>
    </source>
</evidence>
<dbReference type="InterPro" id="IPR046960">
    <property type="entry name" value="PPR_At4g14850-like_plant"/>
</dbReference>
<name>A0A2P5Y5S6_GOSBA</name>
<dbReference type="OrthoDB" id="645871at2759"/>
<evidence type="ECO:0000256" key="7">
    <source>
        <dbReference type="ARBA" id="ARBA00023015"/>
    </source>
</evidence>
<dbReference type="GO" id="GO:0009451">
    <property type="term" value="P:RNA modification"/>
    <property type="evidence" value="ECO:0007669"/>
    <property type="project" value="InterPro"/>
</dbReference>
<dbReference type="InterPro" id="IPR005467">
    <property type="entry name" value="His_kinase_dom"/>
</dbReference>
<dbReference type="InterPro" id="IPR035965">
    <property type="entry name" value="PAS-like_dom_sf"/>
</dbReference>
<evidence type="ECO:0000313" key="16">
    <source>
        <dbReference type="Proteomes" id="UP000239757"/>
    </source>
</evidence>
<dbReference type="InterPro" id="IPR002885">
    <property type="entry name" value="PPR_rpt"/>
</dbReference>
<keyword evidence="6" id="KW-0157">Chromophore</keyword>
<dbReference type="Gene3D" id="3.30.450.20">
    <property type="entry name" value="PAS domain"/>
    <property type="match status" value="3"/>
</dbReference>
<dbReference type="SMART" id="SM00065">
    <property type="entry name" value="GAF"/>
    <property type="match status" value="1"/>
</dbReference>
<dbReference type="InterPro" id="IPR000014">
    <property type="entry name" value="PAS"/>
</dbReference>
<feature type="repeat" description="PPR" evidence="10">
    <location>
        <begin position="1285"/>
        <end position="1319"/>
    </location>
</feature>
<dbReference type="SMART" id="SM00091">
    <property type="entry name" value="PAS"/>
    <property type="match status" value="2"/>
</dbReference>
<dbReference type="Gene3D" id="3.30.450.270">
    <property type="match status" value="1"/>
</dbReference>
<keyword evidence="8" id="KW-0804">Transcription</keyword>
<dbReference type="FunFam" id="3.30.450.20:FF:000039">
    <property type="entry name" value="Phytochrome"/>
    <property type="match status" value="1"/>
</dbReference>
<dbReference type="PROSITE" id="PS50046">
    <property type="entry name" value="PHYTOCHROME_2"/>
    <property type="match status" value="1"/>
</dbReference>
<dbReference type="InterPro" id="IPR046849">
    <property type="entry name" value="E2_motif"/>
</dbReference>
<dbReference type="InterPro" id="IPR013515">
    <property type="entry name" value="Phytochrome_cen-reg"/>
</dbReference>
<dbReference type="InterPro" id="IPR013654">
    <property type="entry name" value="PAS_2"/>
</dbReference>
<evidence type="ECO:0000256" key="11">
    <source>
        <dbReference type="SAM" id="MobiDB-lite"/>
    </source>
</evidence>
<dbReference type="InterPro" id="IPR043150">
    <property type="entry name" value="Phytochrome_PHY_sf"/>
</dbReference>
<dbReference type="CDD" id="cd00082">
    <property type="entry name" value="HisKA"/>
    <property type="match status" value="1"/>
</dbReference>
<dbReference type="Pfam" id="PF01535">
    <property type="entry name" value="PPR"/>
    <property type="match status" value="5"/>
</dbReference>
<dbReference type="PROSITE" id="PS50109">
    <property type="entry name" value="HIS_KIN"/>
    <property type="match status" value="1"/>
</dbReference>
<protein>
    <recommendedName>
        <fullName evidence="17">Phytochrome</fullName>
    </recommendedName>
</protein>
<comment type="similarity">
    <text evidence="2">Belongs to the phytochrome family.</text>
</comment>
<evidence type="ECO:0000256" key="9">
    <source>
        <dbReference type="ARBA" id="ARBA00023170"/>
    </source>
</evidence>
<evidence type="ECO:0000259" key="13">
    <source>
        <dbReference type="PROSITE" id="PS50109"/>
    </source>
</evidence>
<gene>
    <name evidence="15" type="ORF">GOBAR_AA09700</name>
</gene>
<feature type="domain" description="Histidine kinase" evidence="13">
    <location>
        <begin position="833"/>
        <end position="1057"/>
    </location>
</feature>
<keyword evidence="9" id="KW-0675">Receptor</keyword>
<dbReference type="PANTHER" id="PTHR47926">
    <property type="entry name" value="PENTATRICOPEPTIDE REPEAT-CONTAINING PROTEIN"/>
    <property type="match status" value="1"/>
</dbReference>
<dbReference type="InterPro" id="IPR016132">
    <property type="entry name" value="Phyto_chromo_attachment"/>
</dbReference>
<evidence type="ECO:0000256" key="4">
    <source>
        <dbReference type="ARBA" id="ARBA00022606"/>
    </source>
</evidence>
<dbReference type="InterPro" id="IPR036890">
    <property type="entry name" value="HATPase_C_sf"/>
</dbReference>
<dbReference type="FunFam" id="1.25.40.10:FF:000381">
    <property type="entry name" value="Pentatricopeptide repeat-containing protein"/>
    <property type="match status" value="1"/>
</dbReference>
<dbReference type="GO" id="GO:0008270">
    <property type="term" value="F:zinc ion binding"/>
    <property type="evidence" value="ECO:0007669"/>
    <property type="project" value="InterPro"/>
</dbReference>
<dbReference type="GO" id="GO:0009584">
    <property type="term" value="P:detection of visible light"/>
    <property type="evidence" value="ECO:0007669"/>
    <property type="project" value="InterPro"/>
</dbReference>
<dbReference type="FunFam" id="3.30.450.40:FF:000006">
    <property type="entry name" value="Phytochrome"/>
    <property type="match status" value="1"/>
</dbReference>
<dbReference type="InterPro" id="IPR003661">
    <property type="entry name" value="HisK_dim/P_dom"/>
</dbReference>
<feature type="repeat" description="PPR" evidence="10">
    <location>
        <begin position="1254"/>
        <end position="1284"/>
    </location>
</feature>
<dbReference type="FunFam" id="3.30.450.270:FF:000001">
    <property type="entry name" value="Phytochrome"/>
    <property type="match status" value="1"/>
</dbReference>
<dbReference type="Pfam" id="PF01590">
    <property type="entry name" value="GAF"/>
    <property type="match status" value="1"/>
</dbReference>
<dbReference type="GO" id="GO:0003723">
    <property type="term" value="F:RNA binding"/>
    <property type="evidence" value="ECO:0007669"/>
    <property type="project" value="InterPro"/>
</dbReference>
<dbReference type="InterPro" id="IPR003594">
    <property type="entry name" value="HATPase_dom"/>
</dbReference>
<accession>A0A2P5Y5S6</accession>
<dbReference type="Pfam" id="PF13041">
    <property type="entry name" value="PPR_2"/>
    <property type="match status" value="3"/>
</dbReference>
<evidence type="ECO:0000313" key="15">
    <source>
        <dbReference type="EMBL" id="PPS10953.1"/>
    </source>
</evidence>
<feature type="repeat" description="PPR" evidence="10">
    <location>
        <begin position="1601"/>
        <end position="1635"/>
    </location>
</feature>
<dbReference type="Pfam" id="PF20431">
    <property type="entry name" value="E_motif"/>
    <property type="match status" value="1"/>
</dbReference>
<feature type="repeat" description="PPR" evidence="10">
    <location>
        <begin position="1906"/>
        <end position="1940"/>
    </location>
</feature>
<proteinExistence type="inferred from homology"/>
<dbReference type="EMBL" id="KZ663661">
    <property type="protein sequence ID" value="PPS10953.1"/>
    <property type="molecule type" value="Genomic_DNA"/>
</dbReference>
<feature type="region of interest" description="Disordered" evidence="11">
    <location>
        <begin position="1"/>
        <end position="21"/>
    </location>
</feature>
<feature type="domain" description="PAS" evidence="14">
    <location>
        <begin position="550"/>
        <end position="620"/>
    </location>
</feature>
<dbReference type="Pfam" id="PF02518">
    <property type="entry name" value="HATPase_c"/>
    <property type="match status" value="1"/>
</dbReference>
<evidence type="ECO:0000259" key="12">
    <source>
        <dbReference type="PROSITE" id="PS50046"/>
    </source>
</evidence>
<evidence type="ECO:0000256" key="3">
    <source>
        <dbReference type="ARBA" id="ARBA00022543"/>
    </source>
</evidence>
<dbReference type="PROSITE" id="PS00245">
    <property type="entry name" value="PHYTOCHROME_1"/>
    <property type="match status" value="1"/>
</dbReference>
<keyword evidence="3" id="KW-0600">Photoreceptor protein</keyword>
<dbReference type="InterPro" id="IPR029016">
    <property type="entry name" value="GAF-like_dom_sf"/>
</dbReference>
<dbReference type="GO" id="GO:0009881">
    <property type="term" value="F:photoreceptor activity"/>
    <property type="evidence" value="ECO:0007669"/>
    <property type="project" value="UniProtKB-KW"/>
</dbReference>
<dbReference type="InterPro" id="IPR001294">
    <property type="entry name" value="Phytochrome"/>
</dbReference>
<dbReference type="PANTHER" id="PTHR47926:SF390">
    <property type="entry name" value="TETRATRICOPEPTIDE REPEAT-LIKE SUPERFAMILY PROTEIN"/>
    <property type="match status" value="1"/>
</dbReference>
<dbReference type="InterPro" id="IPR003018">
    <property type="entry name" value="GAF"/>
</dbReference>
<dbReference type="Pfam" id="PF14432">
    <property type="entry name" value="DYW_deaminase"/>
    <property type="match status" value="1"/>
</dbReference>
<dbReference type="CDD" id="cd00130">
    <property type="entry name" value="PAS"/>
    <property type="match status" value="2"/>
</dbReference>
<dbReference type="FunFam" id="1.25.40.10:FF:000031">
    <property type="entry name" value="Pentatricopeptide repeat-containing protein mitochondrial"/>
    <property type="match status" value="1"/>
</dbReference>
<dbReference type="FunFam" id="1.25.40.10:FF:000196">
    <property type="entry name" value="Pentatricopeptide repeat-containing protein At4g14850"/>
    <property type="match status" value="1"/>
</dbReference>
<evidence type="ECO:0008006" key="17">
    <source>
        <dbReference type="Google" id="ProtNLM"/>
    </source>
</evidence>
<evidence type="ECO:0000256" key="5">
    <source>
        <dbReference type="ARBA" id="ARBA00022737"/>
    </source>
</evidence>
<feature type="repeat" description="PPR" evidence="10">
    <location>
        <begin position="1805"/>
        <end position="1839"/>
    </location>
</feature>
<dbReference type="Proteomes" id="UP000239757">
    <property type="component" value="Unassembled WGS sequence"/>
</dbReference>
<keyword evidence="5" id="KW-0677">Repeat</keyword>
<keyword evidence="4" id="KW-0716">Sensory transduction</keyword>
<dbReference type="GO" id="GO:0006355">
    <property type="term" value="P:regulation of DNA-templated transcription"/>
    <property type="evidence" value="ECO:0007669"/>
    <property type="project" value="InterPro"/>
</dbReference>